<keyword evidence="5" id="KW-1185">Reference proteome</keyword>
<evidence type="ECO:0000256" key="3">
    <source>
        <dbReference type="SAM" id="SignalP"/>
    </source>
</evidence>
<evidence type="ECO:0000256" key="1">
    <source>
        <dbReference type="ARBA" id="ARBA00022614"/>
    </source>
</evidence>
<evidence type="ECO:0000256" key="2">
    <source>
        <dbReference type="ARBA" id="ARBA00022737"/>
    </source>
</evidence>
<organism evidence="4 5">
    <name type="scientific">Algoriphagus sanaruensis</name>
    <dbReference type="NCBI Taxonomy" id="1727163"/>
    <lineage>
        <taxon>Bacteria</taxon>
        <taxon>Pseudomonadati</taxon>
        <taxon>Bacteroidota</taxon>
        <taxon>Cytophagia</taxon>
        <taxon>Cytophagales</taxon>
        <taxon>Cyclobacteriaceae</taxon>
        <taxon>Algoriphagus</taxon>
    </lineage>
</organism>
<dbReference type="PROSITE" id="PS51450">
    <property type="entry name" value="LRR"/>
    <property type="match status" value="5"/>
</dbReference>
<keyword evidence="1" id="KW-0433">Leucine-rich repeat</keyword>
<dbReference type="InterPro" id="IPR032675">
    <property type="entry name" value="LRR_dom_sf"/>
</dbReference>
<dbReference type="InterPro" id="IPR001611">
    <property type="entry name" value="Leu-rich_rpt"/>
</dbReference>
<dbReference type="Proteomes" id="UP000073816">
    <property type="component" value="Chromosome"/>
</dbReference>
<dbReference type="EMBL" id="CP012836">
    <property type="protein sequence ID" value="AMQ57508.1"/>
    <property type="molecule type" value="Genomic_DNA"/>
</dbReference>
<dbReference type="PANTHER" id="PTHR46652:SF3">
    <property type="entry name" value="LEUCINE-RICH REPEAT-CONTAINING PROTEIN 9"/>
    <property type="match status" value="1"/>
</dbReference>
<keyword evidence="3" id="KW-0732">Signal</keyword>
<keyword evidence="2" id="KW-0677">Repeat</keyword>
<dbReference type="PATRIC" id="fig|1727163.4.peg.2880"/>
<dbReference type="KEGG" id="alm:AO498_13750"/>
<dbReference type="PANTHER" id="PTHR46652">
    <property type="entry name" value="LEUCINE-RICH REPEAT AND IQ DOMAIN-CONTAINING PROTEIN 1-RELATED"/>
    <property type="match status" value="1"/>
</dbReference>
<feature type="chain" id="PRO_5007494545" evidence="3">
    <location>
        <begin position="21"/>
        <end position="818"/>
    </location>
</feature>
<feature type="signal peptide" evidence="3">
    <location>
        <begin position="1"/>
        <end position="20"/>
    </location>
</feature>
<reference evidence="5" key="1">
    <citation type="submission" date="2015-09" db="EMBL/GenBank/DDBJ databases">
        <title>Complete sequence of Algoriphagus sp. M8-2.</title>
        <authorList>
            <person name="Shintani M."/>
        </authorList>
    </citation>
    <scope>NUCLEOTIDE SEQUENCE [LARGE SCALE GENOMIC DNA]</scope>
    <source>
        <strain evidence="5">M8-2</strain>
    </source>
</reference>
<dbReference type="RefSeq" id="WP_067548814.1">
    <property type="nucleotide sequence ID" value="NZ_CP012836.1"/>
</dbReference>
<dbReference type="Gene3D" id="3.80.10.10">
    <property type="entry name" value="Ribonuclease Inhibitor"/>
    <property type="match status" value="3"/>
</dbReference>
<proteinExistence type="predicted"/>
<evidence type="ECO:0000313" key="5">
    <source>
        <dbReference type="Proteomes" id="UP000073816"/>
    </source>
</evidence>
<reference evidence="4 5" key="2">
    <citation type="journal article" date="2016" name="Genome Announc.">
        <title>Complete Genome Sequence of Algoriphagus sp. Strain M8-2, Isolated from a Brackish Lake.</title>
        <authorList>
            <person name="Muraguchi Y."/>
            <person name="Kushimoto K."/>
            <person name="Ohtsubo Y."/>
            <person name="Suzuki T."/>
            <person name="Dohra H."/>
            <person name="Kimbara K."/>
            <person name="Shintani M."/>
        </authorList>
    </citation>
    <scope>NUCLEOTIDE SEQUENCE [LARGE SCALE GENOMIC DNA]</scope>
    <source>
        <strain evidence="4 5">M8-2</strain>
    </source>
</reference>
<dbReference type="SUPFAM" id="SSF52058">
    <property type="entry name" value="L domain-like"/>
    <property type="match status" value="2"/>
</dbReference>
<dbReference type="InterPro" id="IPR050836">
    <property type="entry name" value="SDS22/Internalin_LRR"/>
</dbReference>
<dbReference type="OrthoDB" id="1490745at2"/>
<name>A0A142EQV3_9BACT</name>
<sequence>MIKIKHLFLVLSLFSYGLSAVNAQTIKGYTKDQITEFSTKVEDQILFLEYLLNTVGNAQTPARDKDVIIRESYLKIFRDEKVQVEDDLLLDRKVVTNKDVTAYLKDIEFFYKNVEFKFKIREVKPGQKENGEVFFLASLDRTLTATGINGEKITNTKPRFVEVNLQDASQELKIVSIYTTKVSRDEELKTWWNGLPLAWKSYFKGRFSLGASDSANMDMLYRFVSIDSLNLSGNKDIQSLSPLSELRDLKVIDISNTRIKNLGPISNVTFLESLNIANTPTSDIQFIKYSDRLKSLDISFTKVDSINELLNLKSLIALKAQKTPIMSFGVINEFKNLEELDLRESGFNNAENIKDLKNLKRLDLAKNYLINFSSLSGLTSLQYLDLSETNLQDLGPLAGMAQLEFLDITKTQVSDLQAIAALKNLKKVSADETQISPLVADNFVRQHPDVLLIHHVKDLESWWGALSEAWKSRLKQINPRITSDQPGIEILTQTVTISRLDLSGADIESLNPITRFVNLNELNFSDNPSIIDLLPLSEVKTLTKIAGKNTGVSDLAVLQELKELTEIDLEGSPVQTIKPILNLPKLNYLNVNGSAIFKEEVPEILIQRPDLTLVYRTEELTNWWGKLDSSWKDLLRRQFSLPEDPTTEQLHRLTSLAELKFERVSVSDLSALPIFVNVRKLEIFDAPISSISHISGLPQLTQLKLSQIPVVDFLPISSLSKLNELDLSNTAVEDLEALSSLFELKKLNLSGTNLKSLKGLESLFSLEELDVASTNLRSLKPIEALSNLKKLSCFNTRLMTRTIDSFKAAHPDCEVRFY</sequence>
<dbReference type="AlphaFoldDB" id="A0A142EQV3"/>
<evidence type="ECO:0000313" key="4">
    <source>
        <dbReference type="EMBL" id="AMQ57508.1"/>
    </source>
</evidence>
<gene>
    <name evidence="4" type="ORF">AO498_13750</name>
</gene>
<accession>A0A142EQV3</accession>
<protein>
    <submittedName>
        <fullName evidence="4">Internalin</fullName>
    </submittedName>
</protein>
<dbReference type="STRING" id="1727163.AO498_13750"/>